<dbReference type="Proteomes" id="UP000480151">
    <property type="component" value="Unassembled WGS sequence"/>
</dbReference>
<evidence type="ECO:0000313" key="2">
    <source>
        <dbReference type="Proteomes" id="UP000480151"/>
    </source>
</evidence>
<keyword evidence="2" id="KW-1185">Reference proteome</keyword>
<accession>A0A6M1PE23</accession>
<dbReference type="RefSeq" id="WP_165094228.1">
    <property type="nucleotide sequence ID" value="NZ_JAAKGU010000001.1"/>
</dbReference>
<dbReference type="AlphaFoldDB" id="A0A6M1PE23"/>
<proteinExistence type="predicted"/>
<dbReference type="EMBL" id="JAAKGU010000001">
    <property type="protein sequence ID" value="NGM81396.1"/>
    <property type="molecule type" value="Genomic_DNA"/>
</dbReference>
<name>A0A6M1PE23_9BACL</name>
<sequence>MNTAYCTPVNQAPRLPKLYDYVVERALLDMAEQCGSGGKGLPLWRQQVQYAVGHTLNDYYSLTPEVRRQTPIQFLLERRWPPSARCFLSLSHYWEVKDTICDELIRLAGGSERDEMPFMLYEQWYVPVPELQMELSMIFHLVWHARREGSGLKVQKYMVRRNEEVVSAFLHMTNVFCRKAYGRPPECVEIHFLMDKEMRRYEGDSLTLEASLDYLRLLSNINDEPGTLMQDCQAEEDEGCKSGEDALLKPLLM</sequence>
<gene>
    <name evidence="1" type="ORF">G5B47_03115</name>
</gene>
<comment type="caution">
    <text evidence="1">The sequence shown here is derived from an EMBL/GenBank/DDBJ whole genome shotgun (WGS) entry which is preliminary data.</text>
</comment>
<evidence type="ECO:0000313" key="1">
    <source>
        <dbReference type="EMBL" id="NGM81396.1"/>
    </source>
</evidence>
<reference evidence="1 2" key="1">
    <citation type="submission" date="2020-02" db="EMBL/GenBank/DDBJ databases">
        <authorList>
            <person name="Gao J."/>
            <person name="Sun J."/>
        </authorList>
    </citation>
    <scope>NUCLEOTIDE SEQUENCE [LARGE SCALE GENOMIC DNA]</scope>
    <source>
        <strain evidence="1 2">7124</strain>
    </source>
</reference>
<protein>
    <submittedName>
        <fullName evidence="1">Uncharacterized protein</fullName>
    </submittedName>
</protein>
<organism evidence="1 2">
    <name type="scientific">Paenibacillus apii</name>
    <dbReference type="NCBI Taxonomy" id="1850370"/>
    <lineage>
        <taxon>Bacteria</taxon>
        <taxon>Bacillati</taxon>
        <taxon>Bacillota</taxon>
        <taxon>Bacilli</taxon>
        <taxon>Bacillales</taxon>
        <taxon>Paenibacillaceae</taxon>
        <taxon>Paenibacillus</taxon>
    </lineage>
</organism>